<name>A0A255E7U4_9ACTN</name>
<comment type="subcellular location">
    <subcellularLocation>
        <location evidence="1">Cell membrane</location>
        <topology evidence="1">Multi-pass membrane protein</topology>
    </subcellularLocation>
</comment>
<keyword evidence="3" id="KW-1003">Cell membrane</keyword>
<dbReference type="EMBL" id="NMVI01000016">
    <property type="protein sequence ID" value="OYN87648.1"/>
    <property type="molecule type" value="Genomic_DNA"/>
</dbReference>
<feature type="transmembrane region" description="Helical" evidence="7">
    <location>
        <begin position="300"/>
        <end position="321"/>
    </location>
</feature>
<accession>A0A255E7U4</accession>
<comment type="caution">
    <text evidence="9">The sequence shown here is derived from an EMBL/GenBank/DDBJ whole genome shotgun (WGS) entry which is preliminary data.</text>
</comment>
<dbReference type="InterPro" id="IPR036259">
    <property type="entry name" value="MFS_trans_sf"/>
</dbReference>
<keyword evidence="5 7" id="KW-1133">Transmembrane helix</keyword>
<evidence type="ECO:0000256" key="2">
    <source>
        <dbReference type="ARBA" id="ARBA00022448"/>
    </source>
</evidence>
<feature type="transmembrane region" description="Helical" evidence="7">
    <location>
        <begin position="355"/>
        <end position="378"/>
    </location>
</feature>
<feature type="transmembrane region" description="Helical" evidence="7">
    <location>
        <begin position="328"/>
        <end position="349"/>
    </location>
</feature>
<dbReference type="InterPro" id="IPR020846">
    <property type="entry name" value="MFS_dom"/>
</dbReference>
<dbReference type="AlphaFoldDB" id="A0A255E7U4"/>
<feature type="transmembrane region" description="Helical" evidence="7">
    <location>
        <begin position="159"/>
        <end position="184"/>
    </location>
</feature>
<evidence type="ECO:0000256" key="4">
    <source>
        <dbReference type="ARBA" id="ARBA00022692"/>
    </source>
</evidence>
<dbReference type="Proteomes" id="UP000216533">
    <property type="component" value="Unassembled WGS sequence"/>
</dbReference>
<dbReference type="PANTHER" id="PTHR42718">
    <property type="entry name" value="MAJOR FACILITATOR SUPERFAMILY MULTIDRUG TRANSPORTER MFSC"/>
    <property type="match status" value="1"/>
</dbReference>
<evidence type="ECO:0000313" key="9">
    <source>
        <dbReference type="EMBL" id="OYN87648.1"/>
    </source>
</evidence>
<keyword evidence="2" id="KW-0813">Transport</keyword>
<evidence type="ECO:0000256" key="5">
    <source>
        <dbReference type="ARBA" id="ARBA00022989"/>
    </source>
</evidence>
<protein>
    <submittedName>
        <fullName evidence="9">MFS transporter</fullName>
    </submittedName>
</protein>
<dbReference type="CDD" id="cd17321">
    <property type="entry name" value="MFS_MMR_MDR_like"/>
    <property type="match status" value="1"/>
</dbReference>
<feature type="transmembrane region" description="Helical" evidence="7">
    <location>
        <begin position="223"/>
        <end position="243"/>
    </location>
</feature>
<reference evidence="9 10" key="1">
    <citation type="submission" date="2017-07" db="EMBL/GenBank/DDBJ databases">
        <title>Draft whole genome sequences of clinical Proprionibacteriaceae strains.</title>
        <authorList>
            <person name="Bernier A.-M."/>
            <person name="Bernard K."/>
            <person name="Domingo M.-C."/>
        </authorList>
    </citation>
    <scope>NUCLEOTIDE SEQUENCE [LARGE SCALE GENOMIC DNA]</scope>
    <source>
        <strain evidence="9 10">NML 160184</strain>
    </source>
</reference>
<dbReference type="PANTHER" id="PTHR42718:SF47">
    <property type="entry name" value="METHYL VIOLOGEN RESISTANCE PROTEIN SMVA"/>
    <property type="match status" value="1"/>
</dbReference>
<keyword evidence="6 7" id="KW-0472">Membrane</keyword>
<sequence>MVHDRRWLLLGTVSLGLLLITLDNSILYTALPTLTEELGASPTESLWIINAYPLVMAGLLLGAGTLGDRAGHRRMFVIGLVTFGVASIVAAFAPTSAVLIAARATLAVGAAAMMPATLALIRIGFPDARERNLAIAVWGSISVLGMALGPVLSGVLLSAFWWGSVFLVNVPVVLLSLAAVPFVLPPNDADSSRRWDLSSSVLAMAALVGLVLVIKEIAKPQPAWWLVAVALLLCVAGAVLFVRRQRRLDDALLDFSVFGNAAFSSGITAAALVMFAVAGVQLITTQRFQLVAGFTPLESGLLMAAVAIGSLPTALLGGAALHVTGLRIPVSGGMALAAVGALVAGLSVSGSIGPFVVGLVILGAGVGLVFAVASTAIVGNVVRQRAGMASSLEEVSYEFGSLVAVALVGTLMTTIYSATVIVPAGSPAEAAESMAAAAHVAAGDPVLLRAAGDAFDLSYRVIALGIAALLLAGSAITGWMLRAHGPRTESTLAEVAH</sequence>
<evidence type="ECO:0000256" key="3">
    <source>
        <dbReference type="ARBA" id="ARBA00022475"/>
    </source>
</evidence>
<feature type="transmembrane region" description="Helical" evidence="7">
    <location>
        <begin position="46"/>
        <end position="63"/>
    </location>
</feature>
<feature type="transmembrane region" description="Helical" evidence="7">
    <location>
        <begin position="100"/>
        <end position="121"/>
    </location>
</feature>
<dbReference type="Gene3D" id="1.20.1250.20">
    <property type="entry name" value="MFS general substrate transporter like domains"/>
    <property type="match status" value="1"/>
</dbReference>
<organism evidence="9 10">
    <name type="scientific">Parenemella sanctibonifatiensis</name>
    <dbReference type="NCBI Taxonomy" id="2016505"/>
    <lineage>
        <taxon>Bacteria</taxon>
        <taxon>Bacillati</taxon>
        <taxon>Actinomycetota</taxon>
        <taxon>Actinomycetes</taxon>
        <taxon>Propionibacteriales</taxon>
        <taxon>Propionibacteriaceae</taxon>
        <taxon>Parenemella</taxon>
    </lineage>
</organism>
<feature type="transmembrane region" description="Helical" evidence="7">
    <location>
        <begin position="255"/>
        <end position="280"/>
    </location>
</feature>
<feature type="transmembrane region" description="Helical" evidence="7">
    <location>
        <begin position="196"/>
        <end position="217"/>
    </location>
</feature>
<evidence type="ECO:0000256" key="6">
    <source>
        <dbReference type="ARBA" id="ARBA00023136"/>
    </source>
</evidence>
<feature type="transmembrane region" description="Helical" evidence="7">
    <location>
        <begin position="399"/>
        <end position="424"/>
    </location>
</feature>
<dbReference type="Pfam" id="PF07690">
    <property type="entry name" value="MFS_1"/>
    <property type="match status" value="1"/>
</dbReference>
<dbReference type="GO" id="GO:0022857">
    <property type="term" value="F:transmembrane transporter activity"/>
    <property type="evidence" value="ECO:0007669"/>
    <property type="project" value="InterPro"/>
</dbReference>
<dbReference type="GO" id="GO:0005886">
    <property type="term" value="C:plasma membrane"/>
    <property type="evidence" value="ECO:0007669"/>
    <property type="project" value="UniProtKB-SubCell"/>
</dbReference>
<evidence type="ECO:0000313" key="10">
    <source>
        <dbReference type="Proteomes" id="UP000216533"/>
    </source>
</evidence>
<feature type="transmembrane region" description="Helical" evidence="7">
    <location>
        <begin position="7"/>
        <end position="26"/>
    </location>
</feature>
<feature type="transmembrane region" description="Helical" evidence="7">
    <location>
        <begin position="133"/>
        <end position="153"/>
    </location>
</feature>
<keyword evidence="4 7" id="KW-0812">Transmembrane</keyword>
<dbReference type="SUPFAM" id="SSF103473">
    <property type="entry name" value="MFS general substrate transporter"/>
    <property type="match status" value="1"/>
</dbReference>
<feature type="domain" description="Major facilitator superfamily (MFS) profile" evidence="8">
    <location>
        <begin position="9"/>
        <end position="486"/>
    </location>
</feature>
<proteinExistence type="predicted"/>
<gene>
    <name evidence="9" type="ORF">CGZ92_08100</name>
</gene>
<evidence type="ECO:0000259" key="8">
    <source>
        <dbReference type="PROSITE" id="PS50850"/>
    </source>
</evidence>
<dbReference type="PROSITE" id="PS50850">
    <property type="entry name" value="MFS"/>
    <property type="match status" value="1"/>
</dbReference>
<evidence type="ECO:0000256" key="1">
    <source>
        <dbReference type="ARBA" id="ARBA00004651"/>
    </source>
</evidence>
<dbReference type="Gene3D" id="1.20.1720.10">
    <property type="entry name" value="Multidrug resistance protein D"/>
    <property type="match status" value="1"/>
</dbReference>
<dbReference type="InterPro" id="IPR011701">
    <property type="entry name" value="MFS"/>
</dbReference>
<evidence type="ECO:0000256" key="7">
    <source>
        <dbReference type="SAM" id="Phobius"/>
    </source>
</evidence>
<feature type="transmembrane region" description="Helical" evidence="7">
    <location>
        <begin position="75"/>
        <end position="94"/>
    </location>
</feature>
<feature type="transmembrane region" description="Helical" evidence="7">
    <location>
        <begin position="457"/>
        <end position="481"/>
    </location>
</feature>